<sequence length="367" mass="42394">MKGKFEHFFPGANTSRGFYSLFDYILPQEFAKRIICIKGGPGTGKSYLMKKVGQYFNEKGYNIEYHHCSSDSDSLDAVVIKKLNIALLDGTAPHIVDPKHPGAIDEILNMGDCWKETGFAPYRNDIMRISKEISATFSRVYRYFASSKNMHDDWSFYNSSAIDASKLNILKEQLKDQILQDLEVSSVGYDRHLFATSFTPKGIITYIDSLLDDYKRIYVLEGGPGTHKTDILDYLYKETLKRGLDVDVFHDPFIPERLEHILIPSLNIAVLTSNEINQKKFVGNQIKMEDCLDTNLIEKYSKEIQQSKDNFYFLLNQGLQILASEKPLHDKLEECYTPNMKFNKNEDKFNEIITKILKYEKEYRSKL</sequence>
<evidence type="ECO:0000259" key="2">
    <source>
        <dbReference type="Pfam" id="PF24883"/>
    </source>
</evidence>
<dbReference type="InterPro" id="IPR056884">
    <property type="entry name" value="NPHP3-like_N"/>
</dbReference>
<dbReference type="Proteomes" id="UP000030014">
    <property type="component" value="Unassembled WGS sequence"/>
</dbReference>
<dbReference type="Pfam" id="PF24883">
    <property type="entry name" value="NPHP3_N"/>
    <property type="match status" value="1"/>
</dbReference>
<evidence type="ECO:0000313" key="4">
    <source>
        <dbReference type="Proteomes" id="UP000030014"/>
    </source>
</evidence>
<gene>
    <name evidence="3" type="ORF">Z955_12610</name>
</gene>
<dbReference type="EMBL" id="JDRY01000069">
    <property type="protein sequence ID" value="KGM97093.1"/>
    <property type="molecule type" value="Genomic_DNA"/>
</dbReference>
<dbReference type="AlphaFoldDB" id="A0A0A0I967"/>
<comment type="caution">
    <text evidence="3">The sequence shown here is derived from an EMBL/GenBank/DDBJ whole genome shotgun (WGS) entry which is preliminary data.</text>
</comment>
<evidence type="ECO:0000256" key="1">
    <source>
        <dbReference type="ARBA" id="ARBA00022737"/>
    </source>
</evidence>
<name>A0A0A0I967_CLOBO</name>
<dbReference type="RefSeq" id="WP_039257696.1">
    <property type="nucleotide sequence ID" value="NZ_JDRY01000069.1"/>
</dbReference>
<dbReference type="Gene3D" id="3.40.50.300">
    <property type="entry name" value="P-loop containing nucleotide triphosphate hydrolases"/>
    <property type="match status" value="1"/>
</dbReference>
<accession>A0A0A0I967</accession>
<reference evidence="3 4" key="1">
    <citation type="submission" date="2014-01" db="EMBL/GenBank/DDBJ databases">
        <title>Plasmidome dynamics in the species complex Clostridium novyi sensu lato converts strains of independent lineages into distinctly different pathogens.</title>
        <authorList>
            <person name="Skarin H."/>
            <person name="Segerman B."/>
        </authorList>
    </citation>
    <scope>NUCLEOTIDE SEQUENCE [LARGE SCALE GENOMIC DNA]</scope>
    <source>
        <strain evidence="3 4">DC5</strain>
    </source>
</reference>
<dbReference type="NCBIfam" id="NF005320">
    <property type="entry name" value="PRK06851.1-6"/>
    <property type="match status" value="1"/>
</dbReference>
<dbReference type="SUPFAM" id="SSF52540">
    <property type="entry name" value="P-loop containing nucleoside triphosphate hydrolases"/>
    <property type="match status" value="1"/>
</dbReference>
<dbReference type="InterPro" id="IPR027417">
    <property type="entry name" value="P-loop_NTPase"/>
</dbReference>
<keyword evidence="1" id="KW-0677">Repeat</keyword>
<evidence type="ECO:0000313" key="3">
    <source>
        <dbReference type="EMBL" id="KGM97093.1"/>
    </source>
</evidence>
<organism evidence="3 4">
    <name type="scientific">Clostridium botulinum C/D str. DC5</name>
    <dbReference type="NCBI Taxonomy" id="1443128"/>
    <lineage>
        <taxon>Bacteria</taxon>
        <taxon>Bacillati</taxon>
        <taxon>Bacillota</taxon>
        <taxon>Clostridia</taxon>
        <taxon>Eubacteriales</taxon>
        <taxon>Clostridiaceae</taxon>
        <taxon>Clostridium</taxon>
    </lineage>
</organism>
<feature type="domain" description="Nephrocystin 3-like N-terminal" evidence="2">
    <location>
        <begin position="31"/>
        <end position="74"/>
    </location>
</feature>
<proteinExistence type="predicted"/>
<protein>
    <submittedName>
        <fullName evidence="3">ATPase</fullName>
    </submittedName>
</protein>